<dbReference type="OrthoDB" id="6252479at2759"/>
<keyword evidence="4" id="KW-0732">Signal</keyword>
<dbReference type="AlphaFoldDB" id="A0A7K9ULH9"/>
<dbReference type="Gene3D" id="2.60.40.60">
    <property type="entry name" value="Cadherins"/>
    <property type="match status" value="1"/>
</dbReference>
<sequence length="103" mass="11023">TASGRRRGGSQRQVIAFLLCVCVCQSGAEPLRYSLAEELERDSVVGNIAEDLGVAPSQLAARKARVVAEGSEQLFRLDPSSGVLTAKDSLDREQICPQSETCT</sequence>
<dbReference type="GO" id="GO:0005509">
    <property type="term" value="F:calcium ion binding"/>
    <property type="evidence" value="ECO:0007669"/>
    <property type="project" value="InterPro"/>
</dbReference>
<evidence type="ECO:0000259" key="5">
    <source>
        <dbReference type="Pfam" id="PF08266"/>
    </source>
</evidence>
<dbReference type="PANTHER" id="PTHR24028">
    <property type="entry name" value="CADHERIN-87A"/>
    <property type="match status" value="1"/>
</dbReference>
<dbReference type="PANTHER" id="PTHR24028:SF329">
    <property type="entry name" value="CADHERIN DOMAIN-CONTAINING PROTEIN"/>
    <property type="match status" value="1"/>
</dbReference>
<dbReference type="Proteomes" id="UP000579406">
    <property type="component" value="Unassembled WGS sequence"/>
</dbReference>
<dbReference type="GO" id="GO:0016020">
    <property type="term" value="C:membrane"/>
    <property type="evidence" value="ECO:0007669"/>
    <property type="project" value="UniProtKB-SubCell"/>
</dbReference>
<dbReference type="InterPro" id="IPR050174">
    <property type="entry name" value="Protocadherin/Cadherin-CA"/>
</dbReference>
<reference evidence="6 7" key="1">
    <citation type="submission" date="2019-09" db="EMBL/GenBank/DDBJ databases">
        <title>Bird 10,000 Genomes (B10K) Project - Family phase.</title>
        <authorList>
            <person name="Zhang G."/>
        </authorList>
    </citation>
    <scope>NUCLEOTIDE SEQUENCE [LARGE SCALE GENOMIC DNA]</scope>
    <source>
        <strain evidence="6">B10K-DU-001-61</strain>
        <tissue evidence="6">Muscle</tissue>
    </source>
</reference>
<feature type="non-terminal residue" evidence="6">
    <location>
        <position position="1"/>
    </location>
</feature>
<gene>
    <name evidence="6" type="primary">Pcdhb1</name>
    <name evidence="6" type="ORF">CHLAEN_R13650</name>
</gene>
<comment type="caution">
    <text evidence="6">The sequence shown here is derived from an EMBL/GenBank/DDBJ whole genome shotgun (WGS) entry which is preliminary data.</text>
</comment>
<feature type="non-terminal residue" evidence="6">
    <location>
        <position position="103"/>
    </location>
</feature>
<name>A0A7K9ULH9_9AVES</name>
<evidence type="ECO:0000313" key="7">
    <source>
        <dbReference type="Proteomes" id="UP000579406"/>
    </source>
</evidence>
<comment type="subcellular location">
    <subcellularLocation>
        <location evidence="1">Membrane</location>
    </subcellularLocation>
</comment>
<evidence type="ECO:0000256" key="4">
    <source>
        <dbReference type="SAM" id="SignalP"/>
    </source>
</evidence>
<evidence type="ECO:0000256" key="2">
    <source>
        <dbReference type="ARBA" id="ARBA00023136"/>
    </source>
</evidence>
<evidence type="ECO:0000313" key="6">
    <source>
        <dbReference type="EMBL" id="NXI60873.1"/>
    </source>
</evidence>
<keyword evidence="7" id="KW-1185">Reference proteome</keyword>
<dbReference type="InterPro" id="IPR015919">
    <property type="entry name" value="Cadherin-like_sf"/>
</dbReference>
<dbReference type="EMBL" id="VWZY01020314">
    <property type="protein sequence ID" value="NXI60873.1"/>
    <property type="molecule type" value="Genomic_DNA"/>
</dbReference>
<dbReference type="Pfam" id="PF08266">
    <property type="entry name" value="Cadherin_2"/>
    <property type="match status" value="1"/>
</dbReference>
<organism evidence="6 7">
    <name type="scientific">Chloroceryle aenea</name>
    <name type="common">American pygmy kingfisher</name>
    <dbReference type="NCBI Taxonomy" id="176938"/>
    <lineage>
        <taxon>Eukaryota</taxon>
        <taxon>Metazoa</taxon>
        <taxon>Chordata</taxon>
        <taxon>Craniata</taxon>
        <taxon>Vertebrata</taxon>
        <taxon>Euteleostomi</taxon>
        <taxon>Archelosauria</taxon>
        <taxon>Archosauria</taxon>
        <taxon>Dinosauria</taxon>
        <taxon>Saurischia</taxon>
        <taxon>Theropoda</taxon>
        <taxon>Coelurosauria</taxon>
        <taxon>Aves</taxon>
        <taxon>Neognathae</taxon>
        <taxon>Neoaves</taxon>
        <taxon>Telluraves</taxon>
        <taxon>Coraciimorphae</taxon>
        <taxon>Coraciiformes</taxon>
        <taxon>Cerylidae</taxon>
        <taxon>Chloroceryle</taxon>
    </lineage>
</organism>
<keyword evidence="2" id="KW-0472">Membrane</keyword>
<dbReference type="SUPFAM" id="SSF49313">
    <property type="entry name" value="Cadherin-like"/>
    <property type="match status" value="1"/>
</dbReference>
<evidence type="ECO:0000256" key="1">
    <source>
        <dbReference type="ARBA" id="ARBA00004370"/>
    </source>
</evidence>
<feature type="domain" description="Cadherin N-terminal" evidence="5">
    <location>
        <begin position="31"/>
        <end position="103"/>
    </location>
</feature>
<keyword evidence="3" id="KW-0325">Glycoprotein</keyword>
<dbReference type="InterPro" id="IPR013164">
    <property type="entry name" value="Cadherin_N"/>
</dbReference>
<feature type="signal peptide" evidence="4">
    <location>
        <begin position="1"/>
        <end position="28"/>
    </location>
</feature>
<protein>
    <submittedName>
        <fullName evidence="6">PCDB1 protein</fullName>
    </submittedName>
</protein>
<evidence type="ECO:0000256" key="3">
    <source>
        <dbReference type="ARBA" id="ARBA00023180"/>
    </source>
</evidence>
<proteinExistence type="predicted"/>
<feature type="chain" id="PRO_5029808780" evidence="4">
    <location>
        <begin position="29"/>
        <end position="103"/>
    </location>
</feature>
<accession>A0A7K9ULH9</accession>